<dbReference type="EMBL" id="RZNJ01000002">
    <property type="protein sequence ID" value="RUT32869.1"/>
    <property type="molecule type" value="Genomic_DNA"/>
</dbReference>
<dbReference type="AlphaFoldDB" id="A0A433XFJ1"/>
<organism evidence="1 2">
    <name type="scientific">Arsenicitalea aurantiaca</name>
    <dbReference type="NCBI Taxonomy" id="1783274"/>
    <lineage>
        <taxon>Bacteria</taxon>
        <taxon>Pseudomonadati</taxon>
        <taxon>Pseudomonadota</taxon>
        <taxon>Alphaproteobacteria</taxon>
        <taxon>Hyphomicrobiales</taxon>
        <taxon>Devosiaceae</taxon>
        <taxon>Arsenicitalea</taxon>
    </lineage>
</organism>
<dbReference type="Proteomes" id="UP000281547">
    <property type="component" value="Unassembled WGS sequence"/>
</dbReference>
<dbReference type="RefSeq" id="WP_127187826.1">
    <property type="nucleotide sequence ID" value="NZ_RZNJ01000002.1"/>
</dbReference>
<accession>A0A433XFJ1</accession>
<name>A0A433XFJ1_9HYPH</name>
<protein>
    <submittedName>
        <fullName evidence="1">Uncharacterized protein</fullName>
    </submittedName>
</protein>
<dbReference type="OrthoDB" id="7949562at2"/>
<evidence type="ECO:0000313" key="1">
    <source>
        <dbReference type="EMBL" id="RUT32869.1"/>
    </source>
</evidence>
<keyword evidence="2" id="KW-1185">Reference proteome</keyword>
<sequence length="113" mass="11718">MSSPGDARIPVNVVAGPLPPMSEGVAVVTLAGALHAHAPGAECPACASRADVRTALFNLLEEARLGLRPEPLEVIVDAGSPERAERARAALSGLLPATGLRDHRVARRFVLKA</sequence>
<evidence type="ECO:0000313" key="2">
    <source>
        <dbReference type="Proteomes" id="UP000281547"/>
    </source>
</evidence>
<gene>
    <name evidence="1" type="ORF">EMQ25_06955</name>
</gene>
<reference evidence="1 2" key="1">
    <citation type="journal article" date="2016" name="Int. J. Syst. Evol. Microbiol.">
        <title>Arsenicitalea aurantiaca gen. nov., sp. nov., a new member of the family Hyphomicrobiaceae, isolated from high-arsenic sediment.</title>
        <authorList>
            <person name="Mu Y."/>
            <person name="Zhou L."/>
            <person name="Zeng X.C."/>
            <person name="Liu L."/>
            <person name="Pan Y."/>
            <person name="Chen X."/>
            <person name="Wang J."/>
            <person name="Li S."/>
            <person name="Li W.J."/>
            <person name="Wang Y."/>
        </authorList>
    </citation>
    <scope>NUCLEOTIDE SEQUENCE [LARGE SCALE GENOMIC DNA]</scope>
    <source>
        <strain evidence="1 2">42-50</strain>
    </source>
</reference>
<proteinExistence type="predicted"/>
<comment type="caution">
    <text evidence="1">The sequence shown here is derived from an EMBL/GenBank/DDBJ whole genome shotgun (WGS) entry which is preliminary data.</text>
</comment>